<protein>
    <submittedName>
        <fullName evidence="2">Small terminase protein</fullName>
    </submittedName>
</protein>
<dbReference type="InterPro" id="IPR020342">
    <property type="entry name" value="Phage_T4_Gp16_DNA-pack"/>
</dbReference>
<proteinExistence type="predicted"/>
<reference evidence="2" key="1">
    <citation type="submission" date="2020-04" db="EMBL/GenBank/DDBJ databases">
        <authorList>
            <person name="Chiriac C."/>
            <person name="Salcher M."/>
            <person name="Ghai R."/>
            <person name="Kavagutti S V."/>
        </authorList>
    </citation>
    <scope>NUCLEOTIDE SEQUENCE</scope>
</reference>
<gene>
    <name evidence="2" type="ORF">UFOVP132_67</name>
</gene>
<sequence length="140" mass="15207">MNANNDPLGTALNLTPLATDNAVKSIVAKAHSDTAKNDFEMARANIHEVIQNGTYAIEKLSQIADQSQHPRAFEVLATLMKTMLDANKDLLDLQKKIREISAADEPTNENAKQVTNNLFVGSTADLQKAIEDMKNGSKSA</sequence>
<dbReference type="Gene3D" id="1.10.287.1060">
    <property type="entry name" value="ESAT-6-like"/>
    <property type="match status" value="1"/>
</dbReference>
<dbReference type="Pfam" id="PF11053">
    <property type="entry name" value="DNA_Packaging"/>
    <property type="match status" value="1"/>
</dbReference>
<accession>A0A6J5L9Y0</accession>
<evidence type="ECO:0000313" key="2">
    <source>
        <dbReference type="EMBL" id="CAB4131364.1"/>
    </source>
</evidence>
<keyword evidence="1" id="KW-0175">Coiled coil</keyword>
<dbReference type="EMBL" id="LR796247">
    <property type="protein sequence ID" value="CAB4131364.1"/>
    <property type="molecule type" value="Genomic_DNA"/>
</dbReference>
<evidence type="ECO:0000256" key="1">
    <source>
        <dbReference type="SAM" id="Coils"/>
    </source>
</evidence>
<feature type="coiled-coil region" evidence="1">
    <location>
        <begin position="76"/>
        <end position="103"/>
    </location>
</feature>
<name>A0A6J5L9Y0_9CAUD</name>
<organism evidence="2">
    <name type="scientific">uncultured Caudovirales phage</name>
    <dbReference type="NCBI Taxonomy" id="2100421"/>
    <lineage>
        <taxon>Viruses</taxon>
        <taxon>Duplodnaviria</taxon>
        <taxon>Heunggongvirae</taxon>
        <taxon>Uroviricota</taxon>
        <taxon>Caudoviricetes</taxon>
        <taxon>Peduoviridae</taxon>
        <taxon>Maltschvirus</taxon>
        <taxon>Maltschvirus maltsch</taxon>
    </lineage>
</organism>